<evidence type="ECO:0000313" key="5">
    <source>
        <dbReference type="Proteomes" id="UP001302367"/>
    </source>
</evidence>
<keyword evidence="1" id="KW-0560">Oxidoreductase</keyword>
<keyword evidence="2" id="KW-0503">Monooxygenase</keyword>
<dbReference type="SUPFAM" id="SSF51905">
    <property type="entry name" value="FAD/NAD(P)-binding domain"/>
    <property type="match status" value="1"/>
</dbReference>
<dbReference type="EMBL" id="CP134189">
    <property type="protein sequence ID" value="WPB04629.1"/>
    <property type="molecule type" value="Genomic_DNA"/>
</dbReference>
<evidence type="ECO:0000313" key="4">
    <source>
        <dbReference type="Proteomes" id="UP000230605"/>
    </source>
</evidence>
<organism evidence="2 4">
    <name type="scientific">Cercospora beticola</name>
    <name type="common">Sugarbeet leaf spot fungus</name>
    <dbReference type="NCBI Taxonomy" id="122368"/>
    <lineage>
        <taxon>Eukaryota</taxon>
        <taxon>Fungi</taxon>
        <taxon>Dikarya</taxon>
        <taxon>Ascomycota</taxon>
        <taxon>Pezizomycotina</taxon>
        <taxon>Dothideomycetes</taxon>
        <taxon>Dothideomycetidae</taxon>
        <taxon>Mycosphaerellales</taxon>
        <taxon>Mycosphaerellaceae</taxon>
        <taxon>Cercospora</taxon>
    </lineage>
</organism>
<evidence type="ECO:0000313" key="2">
    <source>
        <dbReference type="EMBL" id="PIA94657.1"/>
    </source>
</evidence>
<reference evidence="3 5" key="2">
    <citation type="submission" date="2023-09" db="EMBL/GenBank/DDBJ databases">
        <title>Complete-Gapless Cercospora beticola genome.</title>
        <authorList>
            <person name="Wyatt N.A."/>
            <person name="Spanner R.E."/>
            <person name="Bolton M.D."/>
        </authorList>
    </citation>
    <scope>NUCLEOTIDE SEQUENCE [LARGE SCALE GENOMIC DNA]</scope>
    <source>
        <strain evidence="3">Cb09-40</strain>
    </source>
</reference>
<dbReference type="GO" id="GO:0050660">
    <property type="term" value="F:flavin adenine dinucleotide binding"/>
    <property type="evidence" value="ECO:0007669"/>
    <property type="project" value="TreeGrafter"/>
</dbReference>
<keyword evidence="2" id="KW-0670">Pyruvate</keyword>
<evidence type="ECO:0000313" key="3">
    <source>
        <dbReference type="EMBL" id="WPB04629.1"/>
    </source>
</evidence>
<keyword evidence="5" id="KW-1185">Reference proteome</keyword>
<protein>
    <submittedName>
        <fullName evidence="2">Putative indole-3-pyruvate monooxygenase</fullName>
    </submittedName>
</protein>
<dbReference type="PANTHER" id="PTHR43539:SF68">
    <property type="entry name" value="FLAVIN-BINDING MONOOXYGENASE-LIKE PROTEIN (AFU_ORTHOLOGUE AFUA_4G09220)"/>
    <property type="match status" value="1"/>
</dbReference>
<dbReference type="Pfam" id="PF13738">
    <property type="entry name" value="Pyr_redox_3"/>
    <property type="match status" value="1"/>
</dbReference>
<accession>A0A2G5HQ28</accession>
<dbReference type="EMBL" id="LKMD01000104">
    <property type="protein sequence ID" value="PIA94657.1"/>
    <property type="molecule type" value="Genomic_DNA"/>
</dbReference>
<gene>
    <name evidence="2" type="ORF">CB0940_08070</name>
    <name evidence="3" type="ORF">RHO25_009275</name>
</gene>
<dbReference type="PANTHER" id="PTHR43539">
    <property type="entry name" value="FLAVIN-BINDING MONOOXYGENASE-LIKE PROTEIN (AFU_ORTHOLOGUE AFUA_4G09220)"/>
    <property type="match status" value="1"/>
</dbReference>
<dbReference type="Proteomes" id="UP001302367">
    <property type="component" value="Chromosome 6"/>
</dbReference>
<dbReference type="Gene3D" id="3.50.50.60">
    <property type="entry name" value="FAD/NAD(P)-binding domain"/>
    <property type="match status" value="1"/>
</dbReference>
<name>A0A2G5HQ28_CERBT</name>
<proteinExistence type="predicted"/>
<reference evidence="2 4" key="1">
    <citation type="submission" date="2015-10" db="EMBL/GenBank/DDBJ databases">
        <title>The cercosporin biosynthetic gene cluster was horizontally transferred to several fungal lineages and shown to be expanded in Cercospora beticola based on microsynteny with recipient genomes.</title>
        <authorList>
            <person name="De Jonge R."/>
            <person name="Ebert M.K."/>
            <person name="Suttle J.C."/>
            <person name="Jurick Ii W.M."/>
            <person name="Secor G.A."/>
            <person name="Thomma B.P."/>
            <person name="Van De Peer Y."/>
            <person name="Bolton M.D."/>
        </authorList>
    </citation>
    <scope>NUCLEOTIDE SEQUENCE [LARGE SCALE GENOMIC DNA]</scope>
    <source>
        <strain evidence="2 4">09-40</strain>
    </source>
</reference>
<dbReference type="GO" id="GO:0004497">
    <property type="term" value="F:monooxygenase activity"/>
    <property type="evidence" value="ECO:0007669"/>
    <property type="project" value="UniProtKB-KW"/>
</dbReference>
<dbReference type="InterPro" id="IPR050982">
    <property type="entry name" value="Auxin_biosynth/cation_transpt"/>
</dbReference>
<evidence type="ECO:0000256" key="1">
    <source>
        <dbReference type="ARBA" id="ARBA00023002"/>
    </source>
</evidence>
<dbReference type="Proteomes" id="UP000230605">
    <property type="component" value="Chromosome 6"/>
</dbReference>
<dbReference type="OrthoDB" id="74360at2759"/>
<sequence length="496" mass="53768">MQIQLDTDCEEIAAPFITKLPSLSAQDFSAEPIRSDTFALTGCLGTFYSAPSIIKAWSDPCTLGQATRFKAVPGPEKPCAATPATRCIGFLCLVLEGGSWKIWVLRTVLEQLEGCENVDFLWPKTTVNGESEIPDTNTNRLVKIARAGAETDLIDCVIVGAGNAGLSCGGRLQALGVNYIILEKDSQIGASWVKRYKSARLHTQRETNHLPFNRTFSDTCSEYPTKDELVEGHRRWAHEYGIYEHIWFETALGRGSWDPAKQSWTLRISAFGVPEMITTRAVIMAVGSGGQIPIVPQFTGQADVEGTLIHSADHWSAESWKGKAGVVISSCPAKSFAKVNSKSYNANIETHVADPAAYSMPNAGRYGDVGCAKLSADGKIKMKSGPAMTRFTPDGLAFSDGSELSADIVVLCTGFVGNMRVTIEQIFGKEVAGEVGDIWGVNEGGEVRGAYRRTGDPAMWCMSGGLAMTRYFSRHVALQIKVLVMGSPLARYTRGQ</sequence>
<dbReference type="AlphaFoldDB" id="A0A2G5HQ28"/>
<dbReference type="InterPro" id="IPR036188">
    <property type="entry name" value="FAD/NAD-bd_sf"/>
</dbReference>